<evidence type="ECO:0000313" key="3">
    <source>
        <dbReference type="Proteomes" id="UP000247476"/>
    </source>
</evidence>
<dbReference type="AlphaFoldDB" id="A0A2V5KTB8"/>
<evidence type="ECO:0000256" key="1">
    <source>
        <dbReference type="SAM" id="Phobius"/>
    </source>
</evidence>
<feature type="transmembrane region" description="Helical" evidence="1">
    <location>
        <begin position="32"/>
        <end position="50"/>
    </location>
</feature>
<organism evidence="2 3">
    <name type="scientific">Paenibacillus flagellatus</name>
    <dbReference type="NCBI Taxonomy" id="2211139"/>
    <lineage>
        <taxon>Bacteria</taxon>
        <taxon>Bacillati</taxon>
        <taxon>Bacillota</taxon>
        <taxon>Bacilli</taxon>
        <taxon>Bacillales</taxon>
        <taxon>Paenibacillaceae</taxon>
        <taxon>Paenibacillus</taxon>
    </lineage>
</organism>
<accession>A0A2V5KTB8</accession>
<dbReference type="EMBL" id="QJVJ01000004">
    <property type="protein sequence ID" value="PYI54947.1"/>
    <property type="molecule type" value="Genomic_DNA"/>
</dbReference>
<keyword evidence="1" id="KW-0812">Transmembrane</keyword>
<dbReference type="OrthoDB" id="2440830at2"/>
<reference evidence="2 3" key="1">
    <citation type="submission" date="2018-05" db="EMBL/GenBank/DDBJ databases">
        <title>Paenibacillus flagellatus sp. nov., isolated from selenium mineral soil.</title>
        <authorList>
            <person name="Dai X."/>
        </authorList>
    </citation>
    <scope>NUCLEOTIDE SEQUENCE [LARGE SCALE GENOMIC DNA]</scope>
    <source>
        <strain evidence="2 3">DXL2</strain>
    </source>
</reference>
<sequence>MWPLLAILLIAAAIAAFELPSLWRNELKKDAAFFAFLLLFGTGLSMAQAMQADIPNPLDWIAYVYKPLSDWIYGSMK</sequence>
<keyword evidence="1" id="KW-1133">Transmembrane helix</keyword>
<dbReference type="Proteomes" id="UP000247476">
    <property type="component" value="Unassembled WGS sequence"/>
</dbReference>
<dbReference type="RefSeq" id="WP_110839941.1">
    <property type="nucleotide sequence ID" value="NZ_QJVJ01000004.1"/>
</dbReference>
<keyword evidence="1" id="KW-0472">Membrane</keyword>
<proteinExistence type="predicted"/>
<evidence type="ECO:0000313" key="2">
    <source>
        <dbReference type="EMBL" id="PYI54947.1"/>
    </source>
</evidence>
<name>A0A2V5KTB8_9BACL</name>
<comment type="caution">
    <text evidence="2">The sequence shown here is derived from an EMBL/GenBank/DDBJ whole genome shotgun (WGS) entry which is preliminary data.</text>
</comment>
<keyword evidence="3" id="KW-1185">Reference proteome</keyword>
<gene>
    <name evidence="2" type="ORF">DLM86_10390</name>
</gene>
<protein>
    <submittedName>
        <fullName evidence="2">Uncharacterized protein</fullName>
    </submittedName>
</protein>